<evidence type="ECO:0000313" key="1">
    <source>
        <dbReference type="EMBL" id="CAA9235401.1"/>
    </source>
</evidence>
<sequence>MSMLWFERHAVASLTETTDPEARAAIASFVDGTLDAMPEHLRTGVVVETLALTLWAKLRRADPGAVVSSLARSPIGLLRQYERLLGSLVLFAEHELAVDRTT</sequence>
<accession>A0A6J4HWR5</accession>
<dbReference type="EMBL" id="CADCSY010000062">
    <property type="protein sequence ID" value="CAA9235401.1"/>
    <property type="molecule type" value="Genomic_DNA"/>
</dbReference>
<reference evidence="1" key="1">
    <citation type="submission" date="2020-02" db="EMBL/GenBank/DDBJ databases">
        <authorList>
            <person name="Meier V. D."/>
        </authorList>
    </citation>
    <scope>NUCLEOTIDE SEQUENCE</scope>
    <source>
        <strain evidence="1">AVDCRST_MAG20</strain>
    </source>
</reference>
<name>A0A6J4HWR5_9ACTN</name>
<organism evidence="1">
    <name type="scientific">uncultured Acidimicrobiales bacterium</name>
    <dbReference type="NCBI Taxonomy" id="310071"/>
    <lineage>
        <taxon>Bacteria</taxon>
        <taxon>Bacillati</taxon>
        <taxon>Actinomycetota</taxon>
        <taxon>Acidimicrobiia</taxon>
        <taxon>Acidimicrobiales</taxon>
        <taxon>environmental samples</taxon>
    </lineage>
</organism>
<protein>
    <submittedName>
        <fullName evidence="1">Uncharacterized protein</fullName>
    </submittedName>
</protein>
<dbReference type="AlphaFoldDB" id="A0A6J4HWR5"/>
<gene>
    <name evidence="1" type="ORF">AVDCRST_MAG20-1470</name>
</gene>
<proteinExistence type="predicted"/>